<organism evidence="1">
    <name type="scientific">Siphoviridae sp. ctk5O4</name>
    <dbReference type="NCBI Taxonomy" id="2827921"/>
    <lineage>
        <taxon>Viruses</taxon>
        <taxon>Duplodnaviria</taxon>
        <taxon>Heunggongvirae</taxon>
        <taxon>Uroviricota</taxon>
        <taxon>Caudoviricetes</taxon>
    </lineage>
</organism>
<sequence length="36" mass="4012">MYEELIIPPSMSATERSLLDDSLIIIEPCFNTAGLQ</sequence>
<dbReference type="EMBL" id="BK032612">
    <property type="protein sequence ID" value="DAF51236.1"/>
    <property type="molecule type" value="Genomic_DNA"/>
</dbReference>
<protein>
    <submittedName>
        <fullName evidence="1">Uncharacterized protein</fullName>
    </submittedName>
</protein>
<evidence type="ECO:0000313" key="1">
    <source>
        <dbReference type="EMBL" id="DAF51236.1"/>
    </source>
</evidence>
<name>A0A8S5SJJ2_9CAUD</name>
<proteinExistence type="predicted"/>
<reference evidence="1" key="1">
    <citation type="journal article" date="2021" name="Proc. Natl. Acad. Sci. U.S.A.">
        <title>A Catalog of Tens of Thousands of Viruses from Human Metagenomes Reveals Hidden Associations with Chronic Diseases.</title>
        <authorList>
            <person name="Tisza M.J."/>
            <person name="Buck C.B."/>
        </authorList>
    </citation>
    <scope>NUCLEOTIDE SEQUENCE</scope>
    <source>
        <strain evidence="1">Ctk5O4</strain>
    </source>
</reference>
<accession>A0A8S5SJJ2</accession>